<accession>A0A0F5VCB6</accession>
<dbReference type="Proteomes" id="UP000033633">
    <property type="component" value="Unassembled WGS sequence"/>
</dbReference>
<sequence>MIIAISLSLKFPFHLHDNHRFNQLYSLFPRFLQVARISGNLAGTDVFIDQLKRFSNHTLPKKCFCFGEIE</sequence>
<protein>
    <submittedName>
        <fullName evidence="1">Uncharacterized protein</fullName>
    </submittedName>
</protein>
<dbReference type="AlphaFoldDB" id="A0A0F5VCB6"/>
<proteinExistence type="predicted"/>
<comment type="caution">
    <text evidence="1">The sequence shown here is derived from an EMBL/GenBank/DDBJ whole genome shotgun (WGS) entry which is preliminary data.</text>
</comment>
<gene>
    <name evidence="1" type="ORF">KY46_12345</name>
</gene>
<evidence type="ECO:0000313" key="2">
    <source>
        <dbReference type="Proteomes" id="UP000033633"/>
    </source>
</evidence>
<organism evidence="1 2">
    <name type="scientific">Photobacterium halotolerans</name>
    <dbReference type="NCBI Taxonomy" id="265726"/>
    <lineage>
        <taxon>Bacteria</taxon>
        <taxon>Pseudomonadati</taxon>
        <taxon>Pseudomonadota</taxon>
        <taxon>Gammaproteobacteria</taxon>
        <taxon>Vibrionales</taxon>
        <taxon>Vibrionaceae</taxon>
        <taxon>Photobacterium</taxon>
    </lineage>
</organism>
<evidence type="ECO:0000313" key="1">
    <source>
        <dbReference type="EMBL" id="KKC99446.1"/>
    </source>
</evidence>
<name>A0A0F5VCB6_9GAMM</name>
<dbReference type="EMBL" id="JWYV01000010">
    <property type="protein sequence ID" value="KKC99446.1"/>
    <property type="molecule type" value="Genomic_DNA"/>
</dbReference>
<dbReference type="STRING" id="265726.KY46_12345"/>
<keyword evidence="2" id="KW-1185">Reference proteome</keyword>
<reference evidence="1 2" key="1">
    <citation type="submission" date="2014-12" db="EMBL/GenBank/DDBJ databases">
        <title>Mercury Reductase activity and rhizosphere competence traits in the genome of root associated Photobacterium halotolerans MELD1.</title>
        <authorList>
            <person name="Mathew D.C."/>
            <person name="Huang C.-C."/>
        </authorList>
    </citation>
    <scope>NUCLEOTIDE SEQUENCE [LARGE SCALE GENOMIC DNA]</scope>
    <source>
        <strain evidence="1 2">MELD1</strain>
    </source>
</reference>